<dbReference type="PANTHER" id="PTHR21716">
    <property type="entry name" value="TRANSMEMBRANE PROTEIN"/>
    <property type="match status" value="1"/>
</dbReference>
<keyword evidence="4 6" id="KW-1133">Transmembrane helix</keyword>
<dbReference type="Pfam" id="PF01594">
    <property type="entry name" value="AI-2E_transport"/>
    <property type="match status" value="1"/>
</dbReference>
<dbReference type="EMBL" id="CP017258">
    <property type="protein sequence ID" value="AQW88259.1"/>
    <property type="molecule type" value="Genomic_DNA"/>
</dbReference>
<feature type="transmembrane region" description="Helical" evidence="6">
    <location>
        <begin position="303"/>
        <end position="333"/>
    </location>
</feature>
<feature type="transmembrane region" description="Helical" evidence="6">
    <location>
        <begin position="58"/>
        <end position="80"/>
    </location>
</feature>
<comment type="subcellular location">
    <subcellularLocation>
        <location evidence="1">Membrane</location>
        <topology evidence="1">Multi-pass membrane protein</topology>
    </subcellularLocation>
</comment>
<evidence type="ECO:0000256" key="3">
    <source>
        <dbReference type="ARBA" id="ARBA00022692"/>
    </source>
</evidence>
<feature type="transmembrane region" description="Helical" evidence="6">
    <location>
        <begin position="194"/>
        <end position="217"/>
    </location>
</feature>
<evidence type="ECO:0000256" key="2">
    <source>
        <dbReference type="ARBA" id="ARBA00009773"/>
    </source>
</evidence>
<name>A0A1S6U968_9BACT</name>
<reference evidence="8" key="1">
    <citation type="submission" date="2016-09" db="EMBL/GenBank/DDBJ databases">
        <title>Comparative genomics of the Campylobacter concisus group.</title>
        <authorList>
            <person name="Miller W.G."/>
            <person name="Yee E."/>
            <person name="Chapman M.H."/>
            <person name="Huynh S."/>
            <person name="Bono J.L."/>
            <person name="On S.L.W."/>
            <person name="StLeger J."/>
            <person name="Foster G."/>
            <person name="Parker C.T."/>
        </authorList>
    </citation>
    <scope>NUCLEOTIDE SEQUENCE [LARGE SCALE GENOMIC DNA]</scope>
    <source>
        <strain evidence="8">RM18021</strain>
    </source>
</reference>
<dbReference type="InterPro" id="IPR002549">
    <property type="entry name" value="AI-2E-like"/>
</dbReference>
<feature type="transmembrane region" description="Helical" evidence="6">
    <location>
        <begin position="229"/>
        <end position="250"/>
    </location>
</feature>
<dbReference type="Proteomes" id="UP000190868">
    <property type="component" value="Chromosome"/>
</dbReference>
<feature type="transmembrane region" description="Helical" evidence="6">
    <location>
        <begin position="262"/>
        <end position="282"/>
    </location>
</feature>
<evidence type="ECO:0000256" key="4">
    <source>
        <dbReference type="ARBA" id="ARBA00022989"/>
    </source>
</evidence>
<keyword evidence="8" id="KW-1185">Reference proteome</keyword>
<dbReference type="PANTHER" id="PTHR21716:SF4">
    <property type="entry name" value="TRANSMEMBRANE PROTEIN 245"/>
    <property type="match status" value="1"/>
</dbReference>
<comment type="similarity">
    <text evidence="2">Belongs to the autoinducer-2 exporter (AI-2E) (TC 2.A.86) family.</text>
</comment>
<keyword evidence="5 6" id="KW-0472">Membrane</keyword>
<evidence type="ECO:0000256" key="1">
    <source>
        <dbReference type="ARBA" id="ARBA00004141"/>
    </source>
</evidence>
<evidence type="ECO:0000256" key="6">
    <source>
        <dbReference type="SAM" id="Phobius"/>
    </source>
</evidence>
<dbReference type="AlphaFoldDB" id="A0A1S6U968"/>
<gene>
    <name evidence="7" type="primary">amaA</name>
    <name evidence="7" type="ORF">CPIN18021_1474</name>
</gene>
<feature type="transmembrane region" description="Helical" evidence="6">
    <location>
        <begin position="6"/>
        <end position="24"/>
    </location>
</feature>
<evidence type="ECO:0000313" key="8">
    <source>
        <dbReference type="Proteomes" id="UP000190868"/>
    </source>
</evidence>
<dbReference type="GO" id="GO:0016020">
    <property type="term" value="C:membrane"/>
    <property type="evidence" value="ECO:0007669"/>
    <property type="project" value="UniProtKB-SubCell"/>
</dbReference>
<feature type="transmembrane region" description="Helical" evidence="6">
    <location>
        <begin position="31"/>
        <end position="52"/>
    </location>
</feature>
<evidence type="ECO:0000313" key="7">
    <source>
        <dbReference type="EMBL" id="AQW88259.1"/>
    </source>
</evidence>
<keyword evidence="3 6" id="KW-0812">Transmembrane</keyword>
<accession>A0A1S6U968</accession>
<feature type="transmembrane region" description="Helical" evidence="6">
    <location>
        <begin position="154"/>
        <end position="174"/>
    </location>
</feature>
<sequence>MINNGRVYVGFFVIFSLCLVLYLFKPFLLNIFIAALLAVATSNINVKLLQITNNKKTLSAFLTTVALFSLFMAPFLYAVVSVAKYAANIDINTINTTVDYLKNYDFNLPKSFEFLTPKIKEIISSIDVKFLFNTVVSNIANVGKLSARFMIDMVFILVFFFFCILYGSELIGYLKKALPMNIKDSEFVLSEVANVMSVVFYSIIINTIFQGCLFAFITSIYGYDGFLTGILFGFSSLIPVIGGLLLWLPISLYEFANLNTTAAIVIALYTIIVISVIADTFLKPLIIKFINSKLVKIPTKINELLLFFSMIAGISTFGFWGLILGPAIVTFFISNIKLYTLIKRKFID</sequence>
<organism evidence="7 8">
    <name type="scientific">Campylobacter pinnipediorum subsp. caledonicus</name>
    <dbReference type="NCBI Taxonomy" id="1874362"/>
    <lineage>
        <taxon>Bacteria</taxon>
        <taxon>Pseudomonadati</taxon>
        <taxon>Campylobacterota</taxon>
        <taxon>Epsilonproteobacteria</taxon>
        <taxon>Campylobacterales</taxon>
        <taxon>Campylobacteraceae</taxon>
        <taxon>Campylobacter</taxon>
    </lineage>
</organism>
<protein>
    <submittedName>
        <fullName evidence="7">Acid membrane antigen A</fullName>
    </submittedName>
</protein>
<dbReference type="KEGG" id="cpin:CPIN18020_1425"/>
<proteinExistence type="inferred from homology"/>
<evidence type="ECO:0000256" key="5">
    <source>
        <dbReference type="ARBA" id="ARBA00023136"/>
    </source>
</evidence>